<reference evidence="1 2" key="1">
    <citation type="submission" date="2018-05" db="EMBL/GenBank/DDBJ databases">
        <title>Brumimicrobium oceani sp. nov., isolated from coastal sediment.</title>
        <authorList>
            <person name="Kou Y."/>
        </authorList>
    </citation>
    <scope>NUCLEOTIDE SEQUENCE [LARGE SCALE GENOMIC DNA]</scope>
    <source>
        <strain evidence="1 2">C305</strain>
    </source>
</reference>
<proteinExistence type="predicted"/>
<evidence type="ECO:0000313" key="2">
    <source>
        <dbReference type="Proteomes" id="UP000245370"/>
    </source>
</evidence>
<dbReference type="EMBL" id="QFRJ01000002">
    <property type="protein sequence ID" value="PWH86280.1"/>
    <property type="molecule type" value="Genomic_DNA"/>
</dbReference>
<protein>
    <submittedName>
        <fullName evidence="1">Uncharacterized protein</fullName>
    </submittedName>
</protein>
<dbReference type="Proteomes" id="UP000245370">
    <property type="component" value="Unassembled WGS sequence"/>
</dbReference>
<dbReference type="AlphaFoldDB" id="A0A2U2XEW8"/>
<name>A0A2U2XEW8_9FLAO</name>
<evidence type="ECO:0000313" key="1">
    <source>
        <dbReference type="EMBL" id="PWH86280.1"/>
    </source>
</evidence>
<sequence length="85" mass="10145">MGLSVGNIKRLLNTSCKIILDEIDKSDNENIIYSFFGQWYEKDNDKNRIISKRFSLYRKQVATFFSLINFFILKKKQLTFIAFHQ</sequence>
<comment type="caution">
    <text evidence="1">The sequence shown here is derived from an EMBL/GenBank/DDBJ whole genome shotgun (WGS) entry which is preliminary data.</text>
</comment>
<gene>
    <name evidence="1" type="ORF">DIT68_03310</name>
</gene>
<dbReference type="RefSeq" id="WP_109358391.1">
    <property type="nucleotide sequence ID" value="NZ_QFRJ01000002.1"/>
</dbReference>
<keyword evidence="2" id="KW-1185">Reference proteome</keyword>
<dbReference type="OrthoDB" id="9865362at2"/>
<organism evidence="1 2">
    <name type="scientific">Brumimicrobium oceani</name>
    <dbReference type="NCBI Taxonomy" id="2100725"/>
    <lineage>
        <taxon>Bacteria</taxon>
        <taxon>Pseudomonadati</taxon>
        <taxon>Bacteroidota</taxon>
        <taxon>Flavobacteriia</taxon>
        <taxon>Flavobacteriales</taxon>
        <taxon>Crocinitomicaceae</taxon>
        <taxon>Brumimicrobium</taxon>
    </lineage>
</organism>
<reference evidence="1 2" key="2">
    <citation type="submission" date="2018-05" db="EMBL/GenBank/DDBJ databases">
        <authorList>
            <person name="Lanie J.A."/>
            <person name="Ng W.-L."/>
            <person name="Kazmierczak K.M."/>
            <person name="Andrzejewski T.M."/>
            <person name="Davidsen T.M."/>
            <person name="Wayne K.J."/>
            <person name="Tettelin H."/>
            <person name="Glass J.I."/>
            <person name="Rusch D."/>
            <person name="Podicherti R."/>
            <person name="Tsui H.-C.T."/>
            <person name="Winkler M.E."/>
        </authorList>
    </citation>
    <scope>NUCLEOTIDE SEQUENCE [LARGE SCALE GENOMIC DNA]</scope>
    <source>
        <strain evidence="1 2">C305</strain>
    </source>
</reference>
<accession>A0A2U2XEW8</accession>